<dbReference type="Pfam" id="PF01209">
    <property type="entry name" value="Ubie_methyltran"/>
    <property type="match status" value="1"/>
</dbReference>
<comment type="caution">
    <text evidence="1">The sequence shown here is derived from an EMBL/GenBank/DDBJ whole genome shotgun (WGS) entry which is preliminary data.</text>
</comment>
<reference evidence="1" key="1">
    <citation type="submission" date="2020-05" db="EMBL/GenBank/DDBJ databases">
        <title>Mycena genomes resolve the evolution of fungal bioluminescence.</title>
        <authorList>
            <person name="Tsai I.J."/>
        </authorList>
    </citation>
    <scope>NUCLEOTIDE SEQUENCE</scope>
    <source>
        <strain evidence="1">160909Yilan</strain>
    </source>
</reference>
<accession>A0A8H6YT04</accession>
<gene>
    <name evidence="1" type="ORF">MSAN_01087400</name>
</gene>
<dbReference type="AlphaFoldDB" id="A0A8H6YT04"/>
<organism evidence="1 2">
    <name type="scientific">Mycena sanguinolenta</name>
    <dbReference type="NCBI Taxonomy" id="230812"/>
    <lineage>
        <taxon>Eukaryota</taxon>
        <taxon>Fungi</taxon>
        <taxon>Dikarya</taxon>
        <taxon>Basidiomycota</taxon>
        <taxon>Agaricomycotina</taxon>
        <taxon>Agaricomycetes</taxon>
        <taxon>Agaricomycetidae</taxon>
        <taxon>Agaricales</taxon>
        <taxon>Marasmiineae</taxon>
        <taxon>Mycenaceae</taxon>
        <taxon>Mycena</taxon>
    </lineage>
</organism>
<sequence length="257" mass="27829">MSRTKPDHPKFSAADMAKMEEITGVPAKIMLVQSGLLPTPPQNAKVLDNACGSGVLTSLLFDAIGNSTDTAVVCGDLKEHMANSAWERIKANGWNAEATVADSQALPFPDNHFSHNLMNFGMQLMPDPALAIKESFRVLKSGGTVGMTYWTAPGWLESFKIAVKGFDPGPMFLDGPESMKEAITNLGTAAGFTGVNVQPCKVEYTDDLSRYLSYMKDLFPILAGEAGVEYDAYMRGRYGDGDFTLTWEAIVVTAEKP</sequence>
<dbReference type="CDD" id="cd02440">
    <property type="entry name" value="AdoMet_MTases"/>
    <property type="match status" value="1"/>
</dbReference>
<dbReference type="PANTHER" id="PTHR43591">
    <property type="entry name" value="METHYLTRANSFERASE"/>
    <property type="match status" value="1"/>
</dbReference>
<dbReference type="OrthoDB" id="3355826at2759"/>
<dbReference type="PANTHER" id="PTHR43591:SF24">
    <property type="entry name" value="2-METHOXY-6-POLYPRENYL-1,4-BENZOQUINOL METHYLASE, MITOCHONDRIAL"/>
    <property type="match status" value="1"/>
</dbReference>
<proteinExistence type="predicted"/>
<evidence type="ECO:0000313" key="1">
    <source>
        <dbReference type="EMBL" id="KAF7364276.1"/>
    </source>
</evidence>
<dbReference type="InterPro" id="IPR029063">
    <property type="entry name" value="SAM-dependent_MTases_sf"/>
</dbReference>
<dbReference type="SUPFAM" id="SSF53335">
    <property type="entry name" value="S-adenosyl-L-methionine-dependent methyltransferases"/>
    <property type="match status" value="1"/>
</dbReference>
<evidence type="ECO:0000313" key="2">
    <source>
        <dbReference type="Proteomes" id="UP000623467"/>
    </source>
</evidence>
<dbReference type="GO" id="GO:0008168">
    <property type="term" value="F:methyltransferase activity"/>
    <property type="evidence" value="ECO:0007669"/>
    <property type="project" value="TreeGrafter"/>
</dbReference>
<name>A0A8H6YT04_9AGAR</name>
<protein>
    <submittedName>
        <fullName evidence="1">Methyltransf-25 domain-containing protein</fullName>
    </submittedName>
</protein>
<dbReference type="EMBL" id="JACAZH010000007">
    <property type="protein sequence ID" value="KAF7364276.1"/>
    <property type="molecule type" value="Genomic_DNA"/>
</dbReference>
<dbReference type="Gene3D" id="3.40.50.150">
    <property type="entry name" value="Vaccinia Virus protein VP39"/>
    <property type="match status" value="1"/>
</dbReference>
<keyword evidence="2" id="KW-1185">Reference proteome</keyword>
<dbReference type="Proteomes" id="UP000623467">
    <property type="component" value="Unassembled WGS sequence"/>
</dbReference>